<proteinExistence type="evidence at transcript level"/>
<protein>
    <submittedName>
        <fullName evidence="1">Uncharacterized protein</fullName>
    </submittedName>
</protein>
<sequence length="160" mass="17745">MTKIKIAHYLCYHHISQNTKLNLEAVYRSRSNNNTSSNLVQIPPSTGSDLPATLGVHLNKVHVLQLLKNVASNGTTTLAEMRWATAIPLTSTINPLECTNTESTPQVDLPCNGSSSDIVPVRIIRCQLLKPCSLHNIGPFWKLHLARSFEMSRVSFDKLV</sequence>
<accession>B7FH16</accession>
<reference evidence="1" key="1">
    <citation type="submission" date="2008-12" db="EMBL/GenBank/DDBJ databases">
        <title>Medicago truncatula full length cdna cloning project.</title>
        <authorList>
            <person name="Moskal W."/>
            <person name="Chan A."/>
            <person name="Cheung F."/>
            <person name="Xiao Y."/>
            <person name="Town C.D."/>
        </authorList>
    </citation>
    <scope>NUCLEOTIDE SEQUENCE</scope>
</reference>
<dbReference type="EMBL" id="BT051381">
    <property type="protein sequence ID" value="ACJ84045.1"/>
    <property type="molecule type" value="mRNA"/>
</dbReference>
<dbReference type="AlphaFoldDB" id="B7FH16"/>
<evidence type="ECO:0000313" key="1">
    <source>
        <dbReference type="EMBL" id="ACJ84045.1"/>
    </source>
</evidence>
<organism evidence="1">
    <name type="scientific">Medicago truncatula</name>
    <name type="common">Barrel medic</name>
    <name type="synonym">Medicago tribuloides</name>
    <dbReference type="NCBI Taxonomy" id="3880"/>
    <lineage>
        <taxon>Eukaryota</taxon>
        <taxon>Viridiplantae</taxon>
        <taxon>Streptophyta</taxon>
        <taxon>Embryophyta</taxon>
        <taxon>Tracheophyta</taxon>
        <taxon>Spermatophyta</taxon>
        <taxon>Magnoliopsida</taxon>
        <taxon>eudicotyledons</taxon>
        <taxon>Gunneridae</taxon>
        <taxon>Pentapetalae</taxon>
        <taxon>rosids</taxon>
        <taxon>fabids</taxon>
        <taxon>Fabales</taxon>
        <taxon>Fabaceae</taxon>
        <taxon>Papilionoideae</taxon>
        <taxon>50 kb inversion clade</taxon>
        <taxon>NPAAA clade</taxon>
        <taxon>Hologalegina</taxon>
        <taxon>IRL clade</taxon>
        <taxon>Trifolieae</taxon>
        <taxon>Medicago</taxon>
    </lineage>
</organism>
<name>B7FH16_MEDTR</name>